<evidence type="ECO:0000256" key="2">
    <source>
        <dbReference type="ARBA" id="ARBA00022723"/>
    </source>
</evidence>
<dbReference type="GO" id="GO:0006508">
    <property type="term" value="P:proteolysis"/>
    <property type="evidence" value="ECO:0007669"/>
    <property type="project" value="UniProtKB-KW"/>
</dbReference>
<evidence type="ECO:0000256" key="5">
    <source>
        <dbReference type="ARBA" id="ARBA00023049"/>
    </source>
</evidence>
<dbReference type="CDD" id="cd09606">
    <property type="entry name" value="M3B_PepF"/>
    <property type="match status" value="1"/>
</dbReference>
<dbReference type="GO" id="GO:0046872">
    <property type="term" value="F:metal ion binding"/>
    <property type="evidence" value="ECO:0007669"/>
    <property type="project" value="UniProtKB-UniRule"/>
</dbReference>
<dbReference type="GO" id="GO:0006518">
    <property type="term" value="P:peptide metabolic process"/>
    <property type="evidence" value="ECO:0007669"/>
    <property type="project" value="TreeGrafter"/>
</dbReference>
<dbReference type="Gene3D" id="1.10.1370.30">
    <property type="match status" value="1"/>
</dbReference>
<dbReference type="AlphaFoldDB" id="A0A8J2BID8"/>
<protein>
    <submittedName>
        <fullName evidence="8">Oligoendopeptidase F</fullName>
    </submittedName>
</protein>
<evidence type="ECO:0000313" key="9">
    <source>
        <dbReference type="Proteomes" id="UP000663859"/>
    </source>
</evidence>
<dbReference type="InterPro" id="IPR001567">
    <property type="entry name" value="Pept_M3A_M3B_dom"/>
</dbReference>
<evidence type="ECO:0000259" key="7">
    <source>
        <dbReference type="Pfam" id="PF01432"/>
    </source>
</evidence>
<name>A0A8J2BID8_9BACT</name>
<dbReference type="GO" id="GO:0004222">
    <property type="term" value="F:metalloendopeptidase activity"/>
    <property type="evidence" value="ECO:0007669"/>
    <property type="project" value="InterPro"/>
</dbReference>
<dbReference type="Pfam" id="PF01432">
    <property type="entry name" value="Peptidase_M3"/>
    <property type="match status" value="1"/>
</dbReference>
<dbReference type="PANTHER" id="PTHR11804">
    <property type="entry name" value="PROTEASE M3 THIMET OLIGOPEPTIDASE-RELATED"/>
    <property type="match status" value="1"/>
</dbReference>
<evidence type="ECO:0000313" key="8">
    <source>
        <dbReference type="EMBL" id="CAF0697440.1"/>
    </source>
</evidence>
<dbReference type="InterPro" id="IPR011976">
    <property type="entry name" value="Pept_M3B_oligopep-rel"/>
</dbReference>
<comment type="similarity">
    <text evidence="6">Belongs to the peptidase M3 family.</text>
</comment>
<evidence type="ECO:0000256" key="4">
    <source>
        <dbReference type="ARBA" id="ARBA00022833"/>
    </source>
</evidence>
<evidence type="ECO:0000256" key="6">
    <source>
        <dbReference type="RuleBase" id="RU003435"/>
    </source>
</evidence>
<dbReference type="Proteomes" id="UP000663859">
    <property type="component" value="Unassembled WGS sequence"/>
</dbReference>
<accession>A0A8J2BID8</accession>
<gene>
    <name evidence="8" type="ORF">MPNT_220001</name>
</gene>
<dbReference type="NCBIfam" id="TIGR02289">
    <property type="entry name" value="M3_not_pepF"/>
    <property type="match status" value="1"/>
</dbReference>
<feature type="domain" description="Peptidase M3A/M3B catalytic" evidence="7">
    <location>
        <begin position="178"/>
        <end position="560"/>
    </location>
</feature>
<dbReference type="SUPFAM" id="SSF55486">
    <property type="entry name" value="Metalloproteases ('zincins'), catalytic domain"/>
    <property type="match status" value="1"/>
</dbReference>
<dbReference type="InterPro" id="IPR045090">
    <property type="entry name" value="Pept_M3A_M3B"/>
</dbReference>
<keyword evidence="9" id="KW-1185">Reference proteome</keyword>
<keyword evidence="2 6" id="KW-0479">Metal-binding</keyword>
<sequence>MKNGLELPPYQKRRWIPQDADLTQLSTLESLVNELFRRLHRVDTVEGLEEWLEDASEFFAAVDQARTCRYIAMTCQTDDPQRQKDYLYFVETIDPWLKPKRFQLLRELLAHPSFGLLPPYYDVFRRSVENEVRIFREANVAREAQEAKYTQEYQRIVGAMTIRWNGQELTLAQASRILEEPDRSQRQKAWELICQRRLADRQRLEELFDELVKLRHAIACEAGYSSYREYVFAKYERFDYTPEDCCQLHAAIEREIVPLYRWVQERRRAKLGVDVLRPWDLMVDPEGKPPLRPFQTGKELLAKTRTVLERVDPRLMEFVDLLSSQDLMDLENRKGKAPGGYQSTLAEARMPFIFMNAVGLHRDVETLLHELGHAFHTLCARHHKLLAYRSSPLEFAEVASMSMELLGNDEMEVFYSEEEARRARRMHWENIVSFFPWMAMVDAFQHWVYTHPTHGREQRKEVWLMLMDRFGGIEAWEGYEDAKAYLWHRQLHIFEIPFYYIEYGIAQLGALQLWFQARHDRAGSISRYLQALSLGGSQPLPTLFRASGLRLDVRGELLRELTPAVRQELERLE</sequence>
<evidence type="ECO:0000256" key="3">
    <source>
        <dbReference type="ARBA" id="ARBA00022801"/>
    </source>
</evidence>
<keyword evidence="5 6" id="KW-0482">Metalloprotease</keyword>
<comment type="cofactor">
    <cofactor evidence="6">
        <name>Zn(2+)</name>
        <dbReference type="ChEBI" id="CHEBI:29105"/>
    </cofactor>
    <text evidence="6">Binds 1 zinc ion.</text>
</comment>
<reference evidence="8" key="1">
    <citation type="submission" date="2021-02" db="EMBL/GenBank/DDBJ databases">
        <authorList>
            <person name="Cremers G."/>
            <person name="Picone N."/>
        </authorList>
    </citation>
    <scope>NUCLEOTIDE SEQUENCE</scope>
    <source>
        <strain evidence="8">PQ17</strain>
    </source>
</reference>
<keyword evidence="1 6" id="KW-0645">Protease</keyword>
<dbReference type="EMBL" id="CAJNOB010000015">
    <property type="protein sequence ID" value="CAF0697440.1"/>
    <property type="molecule type" value="Genomic_DNA"/>
</dbReference>
<keyword evidence="4 6" id="KW-0862">Zinc</keyword>
<organism evidence="8 9">
    <name type="scientific">Candidatus Methylacidithermus pantelleriae</name>
    <dbReference type="NCBI Taxonomy" id="2744239"/>
    <lineage>
        <taxon>Bacteria</taxon>
        <taxon>Pseudomonadati</taxon>
        <taxon>Verrucomicrobiota</taxon>
        <taxon>Methylacidiphilae</taxon>
        <taxon>Methylacidiphilales</taxon>
        <taxon>Methylacidiphilaceae</taxon>
        <taxon>Candidatus Methylacidithermus</taxon>
    </lineage>
</organism>
<keyword evidence="3 6" id="KW-0378">Hydrolase</keyword>
<comment type="caution">
    <text evidence="8">The sequence shown here is derived from an EMBL/GenBank/DDBJ whole genome shotgun (WGS) entry which is preliminary data.</text>
</comment>
<proteinExistence type="inferred from homology"/>
<dbReference type="PANTHER" id="PTHR11804:SF48">
    <property type="entry name" value="PUTATIVE-RELATED"/>
    <property type="match status" value="1"/>
</dbReference>
<dbReference type="RefSeq" id="WP_174583184.1">
    <property type="nucleotide sequence ID" value="NZ_CAJNOB010000015.1"/>
</dbReference>
<evidence type="ECO:0000256" key="1">
    <source>
        <dbReference type="ARBA" id="ARBA00022670"/>
    </source>
</evidence>